<sequence length="135" mass="14982">MHRESLARGFRVTTKVGTLTLEDEGSGVALLRVERAAIGEMMIPVFDALEPMLAKHGSLVVFIDGETLESYDTDCRRRWTAWLDQHRGKVAVHILVRSRLLQMGVNLVNPLIGGFITSHADRGSFEAALRRARAA</sequence>
<keyword evidence="2" id="KW-1185">Reference proteome</keyword>
<evidence type="ECO:0000313" key="2">
    <source>
        <dbReference type="Proteomes" id="UP000034883"/>
    </source>
</evidence>
<dbReference type="EMBL" id="CP011125">
    <property type="protein sequence ID" value="AKF07862.1"/>
    <property type="molecule type" value="Genomic_DNA"/>
</dbReference>
<dbReference type="AlphaFoldDB" id="A0A0F6W5B1"/>
<accession>A0A0F6W5B1</accession>
<name>A0A0F6W5B1_9BACT</name>
<dbReference type="STRING" id="927083.DB32_005011"/>
<evidence type="ECO:0000313" key="1">
    <source>
        <dbReference type="EMBL" id="AKF07862.1"/>
    </source>
</evidence>
<proteinExistence type="predicted"/>
<dbReference type="OrthoDB" id="5525006at2"/>
<organism evidence="1 2">
    <name type="scientific">Sandaracinus amylolyticus</name>
    <dbReference type="NCBI Taxonomy" id="927083"/>
    <lineage>
        <taxon>Bacteria</taxon>
        <taxon>Pseudomonadati</taxon>
        <taxon>Myxococcota</taxon>
        <taxon>Polyangia</taxon>
        <taxon>Polyangiales</taxon>
        <taxon>Sandaracinaceae</taxon>
        <taxon>Sandaracinus</taxon>
    </lineage>
</organism>
<dbReference type="Proteomes" id="UP000034883">
    <property type="component" value="Chromosome"/>
</dbReference>
<reference evidence="1 2" key="1">
    <citation type="submission" date="2015-03" db="EMBL/GenBank/DDBJ databases">
        <title>Genome assembly of Sandaracinus amylolyticus DSM 53668.</title>
        <authorList>
            <person name="Sharma G."/>
            <person name="Subramanian S."/>
        </authorList>
    </citation>
    <scope>NUCLEOTIDE SEQUENCE [LARGE SCALE GENOMIC DNA]</scope>
    <source>
        <strain evidence="1 2">DSM 53668</strain>
    </source>
</reference>
<dbReference type="KEGG" id="samy:DB32_005011"/>
<protein>
    <recommendedName>
        <fullName evidence="3">STAS domain-containing protein</fullName>
    </recommendedName>
</protein>
<gene>
    <name evidence="1" type="ORF">DB32_005011</name>
</gene>
<evidence type="ECO:0008006" key="3">
    <source>
        <dbReference type="Google" id="ProtNLM"/>
    </source>
</evidence>
<dbReference type="RefSeq" id="WP_053235072.1">
    <property type="nucleotide sequence ID" value="NZ_CP011125.1"/>
</dbReference>